<evidence type="ECO:0000313" key="3">
    <source>
        <dbReference type="EMBL" id="PKY09444.1"/>
    </source>
</evidence>
<gene>
    <name evidence="3" type="ORF">B1757_14870</name>
</gene>
<dbReference type="AlphaFoldDB" id="A0A2I1DHU4"/>
<name>A0A2I1DHU4_9PROT</name>
<dbReference type="Proteomes" id="UP000234329">
    <property type="component" value="Unassembled WGS sequence"/>
</dbReference>
<accession>A0A2I1DHU4</accession>
<dbReference type="GO" id="GO:0003677">
    <property type="term" value="F:DNA binding"/>
    <property type="evidence" value="ECO:0007669"/>
    <property type="project" value="InterPro"/>
</dbReference>
<proteinExistence type="predicted"/>
<evidence type="ECO:0000259" key="2">
    <source>
        <dbReference type="Pfam" id="PF12835"/>
    </source>
</evidence>
<feature type="domain" description="Integrase catalytic" evidence="2">
    <location>
        <begin position="135"/>
        <end position="260"/>
    </location>
</feature>
<dbReference type="GO" id="GO:0006310">
    <property type="term" value="P:DNA recombination"/>
    <property type="evidence" value="ECO:0007669"/>
    <property type="project" value="UniProtKB-KW"/>
</dbReference>
<dbReference type="InterPro" id="IPR013762">
    <property type="entry name" value="Integrase-like_cat_sf"/>
</dbReference>
<dbReference type="SUPFAM" id="SSF56349">
    <property type="entry name" value="DNA breaking-rejoining enzymes"/>
    <property type="match status" value="1"/>
</dbReference>
<organism evidence="3 4">
    <name type="scientific">Acidithiobacillus marinus</name>
    <dbReference type="NCBI Taxonomy" id="187490"/>
    <lineage>
        <taxon>Bacteria</taxon>
        <taxon>Pseudomonadati</taxon>
        <taxon>Pseudomonadota</taxon>
        <taxon>Acidithiobacillia</taxon>
        <taxon>Acidithiobacillales</taxon>
        <taxon>Acidithiobacillaceae</taxon>
        <taxon>Acidithiobacillus</taxon>
    </lineage>
</organism>
<dbReference type="InterPro" id="IPR011010">
    <property type="entry name" value="DNA_brk_join_enz"/>
</dbReference>
<sequence length="312" mass="34410">MSTNFGIGSRDLASAGRIFLKQGFVNKGMGTESLGKLSERWNHFADFARAHKIKKLENVTRELVIEYGNTLRTQVLTGKISAGHAHDKISAVNSVLSRTPVRWRSVGAVRDCQMPPRIHIRTEIPGGFYEEPYQKAIEQLQAEGNDKGVAIAQLARHLGLRAMEASLLNAKKALQEAERTALVTITAGTKGGRDRVLPITHPDQIRALRHAAEVQGRQRNLIPPHQTWEKWESGPLRIIRDTIKANTGHGIHDLRAAYACHRYRALTGQDVPLVAGRLMVSKAIDRAARLQVSAELGHGRIGVTVSYIGARS</sequence>
<keyword evidence="1" id="KW-0233">DNA recombination</keyword>
<dbReference type="Pfam" id="PF12835">
    <property type="entry name" value="Integrase_1"/>
    <property type="match status" value="1"/>
</dbReference>
<keyword evidence="4" id="KW-1185">Reference proteome</keyword>
<dbReference type="GO" id="GO:0015074">
    <property type="term" value="P:DNA integration"/>
    <property type="evidence" value="ECO:0007669"/>
    <property type="project" value="InterPro"/>
</dbReference>
<dbReference type="OrthoDB" id="5394387at2"/>
<reference evidence="3 4" key="1">
    <citation type="submission" date="2017-03" db="EMBL/GenBank/DDBJ databases">
        <title>Draft genime sequence of the acidophilic sulfur-oxidizing bacterium Acidithiobacillus sp. SH, isolated from seawater.</title>
        <authorList>
            <person name="Sharmin S."/>
            <person name="Tokuhisa M."/>
            <person name="Kanao T."/>
            <person name="Kamimura K."/>
        </authorList>
    </citation>
    <scope>NUCLEOTIDE SEQUENCE [LARGE SCALE GENOMIC DNA]</scope>
    <source>
        <strain evidence="3 4">SH</strain>
    </source>
</reference>
<dbReference type="RefSeq" id="WP_101539074.1">
    <property type="nucleotide sequence ID" value="NZ_MXAV01000064.1"/>
</dbReference>
<comment type="caution">
    <text evidence="3">The sequence shown here is derived from an EMBL/GenBank/DDBJ whole genome shotgun (WGS) entry which is preliminary data.</text>
</comment>
<evidence type="ECO:0000313" key="4">
    <source>
        <dbReference type="Proteomes" id="UP000234329"/>
    </source>
</evidence>
<dbReference type="EMBL" id="MXAV01000064">
    <property type="protein sequence ID" value="PKY09444.1"/>
    <property type="molecule type" value="Genomic_DNA"/>
</dbReference>
<dbReference type="Gene3D" id="1.10.443.10">
    <property type="entry name" value="Intergrase catalytic core"/>
    <property type="match status" value="1"/>
</dbReference>
<dbReference type="InParanoid" id="A0A2I1DHU4"/>
<dbReference type="InterPro" id="IPR024456">
    <property type="entry name" value="Integrase_catalytic_putative"/>
</dbReference>
<evidence type="ECO:0000256" key="1">
    <source>
        <dbReference type="ARBA" id="ARBA00023172"/>
    </source>
</evidence>
<protein>
    <recommendedName>
        <fullName evidence="2">Integrase catalytic domain-containing protein</fullName>
    </recommendedName>
</protein>